<keyword evidence="3 7" id="KW-0808">Transferase</keyword>
<dbReference type="HAMAP" id="MF_01147">
    <property type="entry name" value="Lgt"/>
    <property type="match status" value="1"/>
</dbReference>
<comment type="catalytic activity">
    <reaction evidence="7">
        <text>L-cysteinyl-[prolipoprotein] + a 1,2-diacyl-sn-glycero-3-phospho-(1'-sn-glycerol) = an S-1,2-diacyl-sn-glyceryl-L-cysteinyl-[prolipoprotein] + sn-glycerol 1-phosphate + H(+)</text>
        <dbReference type="Rhea" id="RHEA:56712"/>
        <dbReference type="Rhea" id="RHEA-COMP:14679"/>
        <dbReference type="Rhea" id="RHEA-COMP:14680"/>
        <dbReference type="ChEBI" id="CHEBI:15378"/>
        <dbReference type="ChEBI" id="CHEBI:29950"/>
        <dbReference type="ChEBI" id="CHEBI:57685"/>
        <dbReference type="ChEBI" id="CHEBI:64716"/>
        <dbReference type="ChEBI" id="CHEBI:140658"/>
        <dbReference type="EC" id="2.5.1.145"/>
    </reaction>
</comment>
<evidence type="ECO:0000313" key="8">
    <source>
        <dbReference type="EMBL" id="TCL40285.1"/>
    </source>
</evidence>
<feature type="transmembrane region" description="Helical" evidence="7">
    <location>
        <begin position="13"/>
        <end position="33"/>
    </location>
</feature>
<dbReference type="GO" id="GO:0008961">
    <property type="term" value="F:phosphatidylglycerol-prolipoprotein diacylglyceryl transferase activity"/>
    <property type="evidence" value="ECO:0007669"/>
    <property type="project" value="UniProtKB-UniRule"/>
</dbReference>
<keyword evidence="9" id="KW-1185">Reference proteome</keyword>
<comment type="caution">
    <text evidence="7">Lacks conserved residue(s) required for the propagation of feature annotation.</text>
</comment>
<proteinExistence type="inferred from homology"/>
<evidence type="ECO:0000313" key="9">
    <source>
        <dbReference type="Proteomes" id="UP000295063"/>
    </source>
</evidence>
<comment type="function">
    <text evidence="7">Catalyzes the transfer of the diacylglyceryl group from phosphatidylglycerol to the sulfhydryl group of the N-terminal cysteine of a prolipoprotein, the first step in the formation of mature lipoproteins.</text>
</comment>
<accession>A0A4R1QBE3</accession>
<feature type="transmembrane region" description="Helical" evidence="7">
    <location>
        <begin position="111"/>
        <end position="135"/>
    </location>
</feature>
<dbReference type="PROSITE" id="PS51257">
    <property type="entry name" value="PROKAR_LIPOPROTEIN"/>
    <property type="match status" value="1"/>
</dbReference>
<feature type="transmembrane region" description="Helical" evidence="7">
    <location>
        <begin position="170"/>
        <end position="191"/>
    </location>
</feature>
<evidence type="ECO:0000256" key="2">
    <source>
        <dbReference type="ARBA" id="ARBA00022475"/>
    </source>
</evidence>
<dbReference type="AlphaFoldDB" id="A0A4R1QBE3"/>
<keyword evidence="2 7" id="KW-1003">Cell membrane</keyword>
<comment type="pathway">
    <text evidence="7">Protein modification; lipoprotein biosynthesis (diacylglyceryl transfer).</text>
</comment>
<name>A0A4R1QBE3_9FIRM</name>
<evidence type="ECO:0000256" key="4">
    <source>
        <dbReference type="ARBA" id="ARBA00022692"/>
    </source>
</evidence>
<dbReference type="RefSeq" id="WP_132074980.1">
    <property type="nucleotide sequence ID" value="NZ_SLUI01000001.1"/>
</dbReference>
<dbReference type="UniPathway" id="UPA00664"/>
<protein>
    <recommendedName>
        <fullName evidence="7">Phosphatidylglycerol--prolipoprotein diacylglyceryl transferase</fullName>
        <ecNumber evidence="7">2.5.1.145</ecNumber>
    </recommendedName>
</protein>
<evidence type="ECO:0000256" key="3">
    <source>
        <dbReference type="ARBA" id="ARBA00022679"/>
    </source>
</evidence>
<keyword evidence="5 7" id="KW-1133">Transmembrane helix</keyword>
<feature type="transmembrane region" description="Helical" evidence="7">
    <location>
        <begin position="237"/>
        <end position="254"/>
    </location>
</feature>
<evidence type="ECO:0000256" key="1">
    <source>
        <dbReference type="ARBA" id="ARBA00007150"/>
    </source>
</evidence>
<dbReference type="PANTHER" id="PTHR30589">
    <property type="entry name" value="PROLIPOPROTEIN DIACYLGLYCERYL TRANSFERASE"/>
    <property type="match status" value="1"/>
</dbReference>
<comment type="caution">
    <text evidence="8">The sequence shown here is derived from an EMBL/GenBank/DDBJ whole genome shotgun (WGS) entry which is preliminary data.</text>
</comment>
<dbReference type="EC" id="2.5.1.145" evidence="7"/>
<keyword evidence="8" id="KW-0449">Lipoprotein</keyword>
<evidence type="ECO:0000256" key="5">
    <source>
        <dbReference type="ARBA" id="ARBA00022989"/>
    </source>
</evidence>
<dbReference type="NCBIfam" id="TIGR00544">
    <property type="entry name" value="lgt"/>
    <property type="match status" value="1"/>
</dbReference>
<organism evidence="8 9">
    <name type="scientific">Anaerospora hongkongensis</name>
    <dbReference type="NCBI Taxonomy" id="244830"/>
    <lineage>
        <taxon>Bacteria</taxon>
        <taxon>Bacillati</taxon>
        <taxon>Bacillota</taxon>
        <taxon>Negativicutes</taxon>
        <taxon>Selenomonadales</taxon>
        <taxon>Sporomusaceae</taxon>
        <taxon>Anaerospora</taxon>
    </lineage>
</organism>
<reference evidence="8 9" key="1">
    <citation type="submission" date="2019-03" db="EMBL/GenBank/DDBJ databases">
        <title>Genomic Encyclopedia of Type Strains, Phase IV (KMG-IV): sequencing the most valuable type-strain genomes for metagenomic binning, comparative biology and taxonomic classification.</title>
        <authorList>
            <person name="Goeker M."/>
        </authorList>
    </citation>
    <scope>NUCLEOTIDE SEQUENCE [LARGE SCALE GENOMIC DNA]</scope>
    <source>
        <strain evidence="8 9">DSM 15969</strain>
    </source>
</reference>
<dbReference type="OrthoDB" id="871140at2"/>
<sequence>MGKIAFSLGPLHVYWYGMILALAVLAAIGCGMWQARLRRQPTERILDIALFGIPLAIICARLQYIAANWSLYAGQPGEMVSLWHGGVAAGGAVVGLLLTLGLYSKWEKISFWYWADILTPGLALGQAVGCLANLASQDGFGMPTNQPWGVYIDFLCRPAGYEQFDFFQPLFLYEAFGAFLFFVAAAIMVIFQVRCGTFRTGTLFLAYLLFWASIRFVLDELELNRILVIGQLTADQVLSVLAVAICLCLLFVKLKK</sequence>
<comment type="similarity">
    <text evidence="1 7">Belongs to the Lgt family.</text>
</comment>
<feature type="transmembrane region" description="Helical" evidence="7">
    <location>
        <begin position="45"/>
        <end position="66"/>
    </location>
</feature>
<dbReference type="Proteomes" id="UP000295063">
    <property type="component" value="Unassembled WGS sequence"/>
</dbReference>
<evidence type="ECO:0000256" key="6">
    <source>
        <dbReference type="ARBA" id="ARBA00023136"/>
    </source>
</evidence>
<dbReference type="Pfam" id="PF01790">
    <property type="entry name" value="LGT"/>
    <property type="match status" value="1"/>
</dbReference>
<feature type="transmembrane region" description="Helical" evidence="7">
    <location>
        <begin position="86"/>
        <end position="104"/>
    </location>
</feature>
<gene>
    <name evidence="7" type="primary">lgt</name>
    <name evidence="8" type="ORF">EV210_101486</name>
</gene>
<dbReference type="EMBL" id="SLUI01000001">
    <property type="protein sequence ID" value="TCL40285.1"/>
    <property type="molecule type" value="Genomic_DNA"/>
</dbReference>
<evidence type="ECO:0000256" key="7">
    <source>
        <dbReference type="HAMAP-Rule" id="MF_01147"/>
    </source>
</evidence>
<dbReference type="GO" id="GO:0042158">
    <property type="term" value="P:lipoprotein biosynthetic process"/>
    <property type="evidence" value="ECO:0007669"/>
    <property type="project" value="UniProtKB-UniRule"/>
</dbReference>
<dbReference type="PANTHER" id="PTHR30589:SF0">
    <property type="entry name" value="PHOSPHATIDYLGLYCEROL--PROLIPOPROTEIN DIACYLGLYCERYL TRANSFERASE"/>
    <property type="match status" value="1"/>
</dbReference>
<comment type="subcellular location">
    <subcellularLocation>
        <location evidence="7">Cell membrane</location>
        <topology evidence="7">Multi-pass membrane protein</topology>
    </subcellularLocation>
</comment>
<dbReference type="InterPro" id="IPR001640">
    <property type="entry name" value="Lgt"/>
</dbReference>
<keyword evidence="6 7" id="KW-0472">Membrane</keyword>
<dbReference type="GO" id="GO:0005886">
    <property type="term" value="C:plasma membrane"/>
    <property type="evidence" value="ECO:0007669"/>
    <property type="project" value="UniProtKB-SubCell"/>
</dbReference>
<keyword evidence="4 7" id="KW-0812">Transmembrane</keyword>
<feature type="transmembrane region" description="Helical" evidence="7">
    <location>
        <begin position="198"/>
        <end position="217"/>
    </location>
</feature>